<feature type="transmembrane region" description="Helical" evidence="6">
    <location>
        <begin position="134"/>
        <end position="156"/>
    </location>
</feature>
<dbReference type="GO" id="GO:0022857">
    <property type="term" value="F:transmembrane transporter activity"/>
    <property type="evidence" value="ECO:0007669"/>
    <property type="project" value="InterPro"/>
</dbReference>
<dbReference type="CDD" id="cd17478">
    <property type="entry name" value="MFS_FsR"/>
    <property type="match status" value="1"/>
</dbReference>
<keyword evidence="5 6" id="KW-0472">Membrane</keyword>
<feature type="transmembrane region" description="Helical" evidence="6">
    <location>
        <begin position="298"/>
        <end position="319"/>
    </location>
</feature>
<dbReference type="Gene3D" id="1.20.1250.20">
    <property type="entry name" value="MFS general substrate transporter like domains"/>
    <property type="match status" value="2"/>
</dbReference>
<feature type="transmembrane region" description="Helical" evidence="6">
    <location>
        <begin position="12"/>
        <end position="35"/>
    </location>
</feature>
<evidence type="ECO:0000256" key="3">
    <source>
        <dbReference type="ARBA" id="ARBA00022692"/>
    </source>
</evidence>
<protein>
    <submittedName>
        <fullName evidence="8">MFS transporter</fullName>
    </submittedName>
</protein>
<evidence type="ECO:0000256" key="5">
    <source>
        <dbReference type="ARBA" id="ARBA00023136"/>
    </source>
</evidence>
<dbReference type="Proteomes" id="UP001139179">
    <property type="component" value="Unassembled WGS sequence"/>
</dbReference>
<gene>
    <name evidence="8" type="ORF">M3202_05065</name>
</gene>
<dbReference type="InterPro" id="IPR036259">
    <property type="entry name" value="MFS_trans_sf"/>
</dbReference>
<dbReference type="AlphaFoldDB" id="A0A9X2DMN5"/>
<evidence type="ECO:0000256" key="4">
    <source>
        <dbReference type="ARBA" id="ARBA00022989"/>
    </source>
</evidence>
<evidence type="ECO:0000259" key="7">
    <source>
        <dbReference type="PROSITE" id="PS50850"/>
    </source>
</evidence>
<dbReference type="InterPro" id="IPR011701">
    <property type="entry name" value="MFS"/>
</dbReference>
<comment type="subcellular location">
    <subcellularLocation>
        <location evidence="1">Cell membrane</location>
        <topology evidence="1">Multi-pass membrane protein</topology>
    </subcellularLocation>
</comment>
<feature type="transmembrane region" description="Helical" evidence="6">
    <location>
        <begin position="72"/>
        <end position="89"/>
    </location>
</feature>
<dbReference type="PROSITE" id="PS50850">
    <property type="entry name" value="MFS"/>
    <property type="match status" value="1"/>
</dbReference>
<dbReference type="InterPro" id="IPR020846">
    <property type="entry name" value="MFS_dom"/>
</dbReference>
<name>A0A9X2DMN5_9BACI</name>
<feature type="transmembrane region" description="Helical" evidence="6">
    <location>
        <begin position="246"/>
        <end position="263"/>
    </location>
</feature>
<dbReference type="GO" id="GO:0005886">
    <property type="term" value="C:plasma membrane"/>
    <property type="evidence" value="ECO:0007669"/>
    <property type="project" value="UniProtKB-SubCell"/>
</dbReference>
<feature type="transmembrane region" description="Helical" evidence="6">
    <location>
        <begin position="331"/>
        <end position="352"/>
    </location>
</feature>
<evidence type="ECO:0000256" key="2">
    <source>
        <dbReference type="ARBA" id="ARBA00022448"/>
    </source>
</evidence>
<dbReference type="PANTHER" id="PTHR43129:SF1">
    <property type="entry name" value="FOSMIDOMYCIN RESISTANCE PROTEIN"/>
    <property type="match status" value="1"/>
</dbReference>
<sequence length="397" mass="42450">MYRHVNSKTYTMAAGHLFCDMNQGALPAILPFLILNYGFSYTAAAGLILAANIISSIFQPLIGLYSDKASKGWMVPLGLLLSGGGLAAIGFLSNYWLIFISVMMSGLGIAIFHPEAAKTVHMTSGEQKATSMSVFSLGGTMGFALGPIVVTVSVLLWGLQGLLTLIIPAISMGLITMRPLNKPVTKNDGMEKKERTRPDEIKIDQWKPFSLLSIVLCVRSIVFYGLNTFIPLLWVSVFLQSGSSGNVLLSLFLLFGALGTIMGGRIADTYGLVKLIRISFALLVPILFLLSATDSPLLAGGFILLAGIFIFMPYSSMVVLGQKYLPNRLGLASGITLGVAVSAGGIFAPVLGRIADSYGIQTVLLVLSCISIISMLFSYTLSVDKKPAVNSRSVTER</sequence>
<keyword evidence="3 6" id="KW-0812">Transmembrane</keyword>
<reference evidence="8" key="1">
    <citation type="submission" date="2022-05" db="EMBL/GenBank/DDBJ databases">
        <title>Comparative Genomics of Spacecraft Associated Microbes.</title>
        <authorList>
            <person name="Tran M.T."/>
            <person name="Wright A."/>
            <person name="Seuylemezian A."/>
            <person name="Eisen J."/>
            <person name="Coil D."/>
        </authorList>
    </citation>
    <scope>NUCLEOTIDE SEQUENCE</scope>
    <source>
        <strain evidence="8">214.1.1</strain>
    </source>
</reference>
<feature type="transmembrane region" description="Helical" evidence="6">
    <location>
        <begin position="211"/>
        <end position="234"/>
    </location>
</feature>
<organism evidence="8 9">
    <name type="scientific">Halalkalibacter oceani</name>
    <dbReference type="NCBI Taxonomy" id="1653776"/>
    <lineage>
        <taxon>Bacteria</taxon>
        <taxon>Bacillati</taxon>
        <taxon>Bacillota</taxon>
        <taxon>Bacilli</taxon>
        <taxon>Bacillales</taxon>
        <taxon>Bacillaceae</taxon>
        <taxon>Halalkalibacter</taxon>
    </lineage>
</organism>
<feature type="transmembrane region" description="Helical" evidence="6">
    <location>
        <begin position="275"/>
        <end position="292"/>
    </location>
</feature>
<keyword evidence="4 6" id="KW-1133">Transmembrane helix</keyword>
<evidence type="ECO:0000256" key="6">
    <source>
        <dbReference type="SAM" id="Phobius"/>
    </source>
</evidence>
<feature type="transmembrane region" description="Helical" evidence="6">
    <location>
        <begin position="95"/>
        <end position="113"/>
    </location>
</feature>
<evidence type="ECO:0000313" key="9">
    <source>
        <dbReference type="Proteomes" id="UP001139179"/>
    </source>
</evidence>
<evidence type="ECO:0000313" key="8">
    <source>
        <dbReference type="EMBL" id="MCM3713444.1"/>
    </source>
</evidence>
<keyword evidence="9" id="KW-1185">Reference proteome</keyword>
<dbReference type="Pfam" id="PF07690">
    <property type="entry name" value="MFS_1"/>
    <property type="match status" value="1"/>
</dbReference>
<dbReference type="RefSeq" id="WP_251222266.1">
    <property type="nucleotide sequence ID" value="NZ_JAMBOL010000003.1"/>
</dbReference>
<feature type="domain" description="Major facilitator superfamily (MFS) profile" evidence="7">
    <location>
        <begin position="8"/>
        <end position="386"/>
    </location>
</feature>
<accession>A0A9X2DMN5</accession>
<feature type="transmembrane region" description="Helical" evidence="6">
    <location>
        <begin position="41"/>
        <end position="65"/>
    </location>
</feature>
<dbReference type="SUPFAM" id="SSF103473">
    <property type="entry name" value="MFS general substrate transporter"/>
    <property type="match status" value="1"/>
</dbReference>
<proteinExistence type="predicted"/>
<feature type="transmembrane region" description="Helical" evidence="6">
    <location>
        <begin position="162"/>
        <end position="180"/>
    </location>
</feature>
<comment type="caution">
    <text evidence="8">The sequence shown here is derived from an EMBL/GenBank/DDBJ whole genome shotgun (WGS) entry which is preliminary data.</text>
</comment>
<dbReference type="PANTHER" id="PTHR43129">
    <property type="entry name" value="FOSMIDOMYCIN RESISTANCE PROTEIN"/>
    <property type="match status" value="1"/>
</dbReference>
<keyword evidence="2" id="KW-0813">Transport</keyword>
<feature type="transmembrane region" description="Helical" evidence="6">
    <location>
        <begin position="358"/>
        <end position="382"/>
    </location>
</feature>
<evidence type="ECO:0000256" key="1">
    <source>
        <dbReference type="ARBA" id="ARBA00004651"/>
    </source>
</evidence>
<dbReference type="EMBL" id="JAMBOL010000003">
    <property type="protein sequence ID" value="MCM3713444.1"/>
    <property type="molecule type" value="Genomic_DNA"/>
</dbReference>